<name>A0A1G2KM37_9BACT</name>
<evidence type="ECO:0000313" key="2">
    <source>
        <dbReference type="EMBL" id="OHA00324.1"/>
    </source>
</evidence>
<sequence length="108" mass="10787">MPTLTLADFIADPAVPVQVNVYVVVTVGLTDSVPDSALVPTQPSEAVQVVALADDQVRVDDWPGVIVEGEADRDRVGVPGGGRGGGVGGGTGVGSASVPEINLITLAV</sequence>
<feature type="region of interest" description="Disordered" evidence="1">
    <location>
        <begin position="71"/>
        <end position="96"/>
    </location>
</feature>
<dbReference type="EMBL" id="MHQJ01000051">
    <property type="protein sequence ID" value="OHA00324.1"/>
    <property type="molecule type" value="Genomic_DNA"/>
</dbReference>
<evidence type="ECO:0000313" key="3">
    <source>
        <dbReference type="Proteomes" id="UP000177362"/>
    </source>
</evidence>
<protein>
    <submittedName>
        <fullName evidence="2">Uncharacterized protein</fullName>
    </submittedName>
</protein>
<dbReference type="AlphaFoldDB" id="A0A1G2KM37"/>
<accession>A0A1G2KM37</accession>
<reference evidence="2 3" key="1">
    <citation type="journal article" date="2016" name="Nat. Commun.">
        <title>Thousands of microbial genomes shed light on interconnected biogeochemical processes in an aquifer system.</title>
        <authorList>
            <person name="Anantharaman K."/>
            <person name="Brown C.T."/>
            <person name="Hug L.A."/>
            <person name="Sharon I."/>
            <person name="Castelle C.J."/>
            <person name="Probst A.J."/>
            <person name="Thomas B.C."/>
            <person name="Singh A."/>
            <person name="Wilkins M.J."/>
            <person name="Karaoz U."/>
            <person name="Brodie E.L."/>
            <person name="Williams K.H."/>
            <person name="Hubbard S.S."/>
            <person name="Banfield J.F."/>
        </authorList>
    </citation>
    <scope>NUCLEOTIDE SEQUENCE [LARGE SCALE GENOMIC DNA]</scope>
</reference>
<proteinExistence type="predicted"/>
<evidence type="ECO:0000256" key="1">
    <source>
        <dbReference type="SAM" id="MobiDB-lite"/>
    </source>
</evidence>
<dbReference type="Proteomes" id="UP000177362">
    <property type="component" value="Unassembled WGS sequence"/>
</dbReference>
<feature type="compositionally biased region" description="Gly residues" evidence="1">
    <location>
        <begin position="78"/>
        <end position="93"/>
    </location>
</feature>
<organism evidence="2 3">
    <name type="scientific">Candidatus Sungbacteria bacterium RIFCSPHIGHO2_02_FULL_49_12</name>
    <dbReference type="NCBI Taxonomy" id="1802271"/>
    <lineage>
        <taxon>Bacteria</taxon>
        <taxon>Candidatus Sungiibacteriota</taxon>
    </lineage>
</organism>
<comment type="caution">
    <text evidence="2">The sequence shown here is derived from an EMBL/GenBank/DDBJ whole genome shotgun (WGS) entry which is preliminary data.</text>
</comment>
<gene>
    <name evidence="2" type="ORF">A3C11_01240</name>
</gene>